<dbReference type="Proteomes" id="UP001430306">
    <property type="component" value="Unassembled WGS sequence"/>
</dbReference>
<accession>A0ABS8NQ99</accession>
<protein>
    <submittedName>
        <fullName evidence="1">Molybdenum carrier protein</fullName>
    </submittedName>
</protein>
<dbReference type="InterPro" id="IPR024755">
    <property type="entry name" value="cpYpsA"/>
</dbReference>
<dbReference type="EMBL" id="JAJKFW010000058">
    <property type="protein sequence ID" value="MCC9644636.1"/>
    <property type="molecule type" value="Genomic_DNA"/>
</dbReference>
<reference evidence="1" key="1">
    <citation type="submission" date="2021-11" db="EMBL/GenBank/DDBJ databases">
        <title>Genome sequence.</title>
        <authorList>
            <person name="Sun Q."/>
        </authorList>
    </citation>
    <scope>NUCLEOTIDE SEQUENCE</scope>
    <source>
        <strain evidence="1">JC740</strain>
    </source>
</reference>
<sequence length="171" mass="18824">MASPSDTPRPFVPRWIISGGQTGVDRGALDAAMELGIPHGGWCPAGRVAEDGRIPDQYELQEHASSHYPDRTEQNVVDTDATLILYRNKLSGGTALTKRICRREDRPCLAVNLRSIPAAAKRIRRWLNEIQPDNLNVAGPRESNSPGICQETHELMRIILQGGGDDQSSLF</sequence>
<dbReference type="SUPFAM" id="SSF102405">
    <property type="entry name" value="MCP/YpsA-like"/>
    <property type="match status" value="1"/>
</dbReference>
<organism evidence="1 2">
    <name type="scientific">Rhodopirellula halodulae</name>
    <dbReference type="NCBI Taxonomy" id="2894198"/>
    <lineage>
        <taxon>Bacteria</taxon>
        <taxon>Pseudomonadati</taxon>
        <taxon>Planctomycetota</taxon>
        <taxon>Planctomycetia</taxon>
        <taxon>Pirellulales</taxon>
        <taxon>Pirellulaceae</taxon>
        <taxon>Rhodopirellula</taxon>
    </lineage>
</organism>
<proteinExistence type="predicted"/>
<dbReference type="Gene3D" id="3.40.50.450">
    <property type="match status" value="1"/>
</dbReference>
<name>A0ABS8NQ99_9BACT</name>
<comment type="caution">
    <text evidence="1">The sequence shown here is derived from an EMBL/GenBank/DDBJ whole genome shotgun (WGS) entry which is preliminary data.</text>
</comment>
<gene>
    <name evidence="1" type="ORF">LOC71_20370</name>
</gene>
<evidence type="ECO:0000313" key="2">
    <source>
        <dbReference type="Proteomes" id="UP001430306"/>
    </source>
</evidence>
<dbReference type="RefSeq" id="WP_230276348.1">
    <property type="nucleotide sequence ID" value="NZ_JAJKFW010000058.1"/>
</dbReference>
<keyword evidence="2" id="KW-1185">Reference proteome</keyword>
<evidence type="ECO:0000313" key="1">
    <source>
        <dbReference type="EMBL" id="MCC9644636.1"/>
    </source>
</evidence>
<dbReference type="Pfam" id="PF12694">
    <property type="entry name" value="cpYpsA"/>
    <property type="match status" value="1"/>
</dbReference>